<dbReference type="PANTHER" id="PTHR24216:SF65">
    <property type="entry name" value="PAXILLIN-LIKE PROTEIN 1"/>
    <property type="match status" value="1"/>
</dbReference>
<accession>A0A0D7B548</accession>
<name>A0A0D7B548_9AGAR</name>
<feature type="compositionally biased region" description="Basic and acidic residues" evidence="4">
    <location>
        <begin position="606"/>
        <end position="620"/>
    </location>
</feature>
<keyword evidence="1 3" id="KW-0479">Metal-binding</keyword>
<feature type="compositionally biased region" description="Basic and acidic residues" evidence="4">
    <location>
        <begin position="436"/>
        <end position="445"/>
    </location>
</feature>
<evidence type="ECO:0000256" key="4">
    <source>
        <dbReference type="SAM" id="MobiDB-lite"/>
    </source>
</evidence>
<dbReference type="Gene3D" id="2.10.110.10">
    <property type="entry name" value="Cysteine Rich Protein"/>
    <property type="match status" value="2"/>
</dbReference>
<dbReference type="PROSITE" id="PS50023">
    <property type="entry name" value="LIM_DOMAIN_2"/>
    <property type="match status" value="1"/>
</dbReference>
<protein>
    <recommendedName>
        <fullName evidence="5">LIM zinc-binding domain-containing protein</fullName>
    </recommendedName>
</protein>
<keyword evidence="3" id="KW-0440">LIM domain</keyword>
<feature type="region of interest" description="Disordered" evidence="4">
    <location>
        <begin position="71"/>
        <end position="289"/>
    </location>
</feature>
<feature type="compositionally biased region" description="Low complexity" evidence="4">
    <location>
        <begin position="101"/>
        <end position="126"/>
    </location>
</feature>
<evidence type="ECO:0000256" key="1">
    <source>
        <dbReference type="ARBA" id="ARBA00022723"/>
    </source>
</evidence>
<feature type="compositionally biased region" description="Polar residues" evidence="4">
    <location>
        <begin position="358"/>
        <end position="385"/>
    </location>
</feature>
<evidence type="ECO:0000256" key="2">
    <source>
        <dbReference type="ARBA" id="ARBA00022833"/>
    </source>
</evidence>
<dbReference type="CDD" id="cd08368">
    <property type="entry name" value="LIM"/>
    <property type="match status" value="1"/>
</dbReference>
<dbReference type="AlphaFoldDB" id="A0A0D7B548"/>
<feature type="region of interest" description="Disordered" evidence="4">
    <location>
        <begin position="572"/>
        <end position="622"/>
    </location>
</feature>
<feature type="compositionally biased region" description="Basic and acidic residues" evidence="4">
    <location>
        <begin position="129"/>
        <end position="144"/>
    </location>
</feature>
<dbReference type="PANTHER" id="PTHR24216">
    <property type="entry name" value="PAXILLIN-RELATED"/>
    <property type="match status" value="1"/>
</dbReference>
<feature type="compositionally biased region" description="Polar residues" evidence="4">
    <location>
        <begin position="574"/>
        <end position="596"/>
    </location>
</feature>
<feature type="compositionally biased region" description="Pro residues" evidence="4">
    <location>
        <begin position="217"/>
        <end position="241"/>
    </location>
</feature>
<dbReference type="SUPFAM" id="SSF57716">
    <property type="entry name" value="Glucocorticoid receptor-like (DNA-binding domain)"/>
    <property type="match status" value="2"/>
</dbReference>
<dbReference type="EMBL" id="KN880596">
    <property type="protein sequence ID" value="KIY65294.1"/>
    <property type="molecule type" value="Genomic_DNA"/>
</dbReference>
<feature type="region of interest" description="Disordered" evidence="4">
    <location>
        <begin position="346"/>
        <end position="520"/>
    </location>
</feature>
<feature type="compositionally biased region" description="Basic and acidic residues" evidence="4">
    <location>
        <begin position="478"/>
        <end position="493"/>
    </location>
</feature>
<dbReference type="GO" id="GO:0030695">
    <property type="term" value="F:GTPase regulator activity"/>
    <property type="evidence" value="ECO:0007669"/>
    <property type="project" value="UniProtKB-ARBA"/>
</dbReference>
<feature type="domain" description="LIM zinc-binding" evidence="5">
    <location>
        <begin position="661"/>
        <end position="724"/>
    </location>
</feature>
<dbReference type="SMART" id="SM00132">
    <property type="entry name" value="LIM"/>
    <property type="match status" value="2"/>
</dbReference>
<dbReference type="OrthoDB" id="1112565at2759"/>
<evidence type="ECO:0000313" key="6">
    <source>
        <dbReference type="EMBL" id="KIY65294.1"/>
    </source>
</evidence>
<dbReference type="Proteomes" id="UP000054007">
    <property type="component" value="Unassembled WGS sequence"/>
</dbReference>
<dbReference type="GO" id="GO:0046872">
    <property type="term" value="F:metal ion binding"/>
    <property type="evidence" value="ECO:0007669"/>
    <property type="project" value="UniProtKB-KW"/>
</dbReference>
<dbReference type="PROSITE" id="PS00478">
    <property type="entry name" value="LIM_DOMAIN_1"/>
    <property type="match status" value="1"/>
</dbReference>
<gene>
    <name evidence="6" type="ORF">CYLTODRAFT_379682</name>
</gene>
<proteinExistence type="predicted"/>
<dbReference type="STRING" id="1314674.A0A0D7B548"/>
<keyword evidence="7" id="KW-1185">Reference proteome</keyword>
<dbReference type="InterPro" id="IPR001781">
    <property type="entry name" value="Znf_LIM"/>
</dbReference>
<feature type="compositionally biased region" description="Low complexity" evidence="4">
    <location>
        <begin position="505"/>
        <end position="520"/>
    </location>
</feature>
<organism evidence="6 7">
    <name type="scientific">Cylindrobasidium torrendii FP15055 ss-10</name>
    <dbReference type="NCBI Taxonomy" id="1314674"/>
    <lineage>
        <taxon>Eukaryota</taxon>
        <taxon>Fungi</taxon>
        <taxon>Dikarya</taxon>
        <taxon>Basidiomycota</taxon>
        <taxon>Agaricomycotina</taxon>
        <taxon>Agaricomycetes</taxon>
        <taxon>Agaricomycetidae</taxon>
        <taxon>Agaricales</taxon>
        <taxon>Marasmiineae</taxon>
        <taxon>Physalacriaceae</taxon>
        <taxon>Cylindrobasidium</taxon>
    </lineage>
</organism>
<feature type="compositionally biased region" description="Polar residues" evidence="4">
    <location>
        <begin position="82"/>
        <end position="96"/>
    </location>
</feature>
<feature type="compositionally biased region" description="Low complexity" evidence="4">
    <location>
        <begin position="175"/>
        <end position="216"/>
    </location>
</feature>
<dbReference type="CDD" id="cd09397">
    <property type="entry name" value="LIM1_UF1"/>
    <property type="match status" value="1"/>
</dbReference>
<feature type="compositionally biased region" description="Polar residues" evidence="4">
    <location>
        <begin position="159"/>
        <end position="174"/>
    </location>
</feature>
<dbReference type="Pfam" id="PF00412">
    <property type="entry name" value="LIM"/>
    <property type="match status" value="1"/>
</dbReference>
<feature type="compositionally biased region" description="Low complexity" evidence="4">
    <location>
        <begin position="242"/>
        <end position="251"/>
    </location>
</feature>
<keyword evidence="2 3" id="KW-0862">Zinc</keyword>
<evidence type="ECO:0000259" key="5">
    <source>
        <dbReference type="PROSITE" id="PS50023"/>
    </source>
</evidence>
<feature type="compositionally biased region" description="Low complexity" evidence="4">
    <location>
        <begin position="424"/>
        <end position="433"/>
    </location>
</feature>
<sequence>MASLLAPAQGALAGPGRISQLLPTVKCSNCNDPVPLAELGEHVCSKPPPMPTTTAPASGGLSLRLQNLISPLKPNSIPMPGSSPSRTPSPQLTPTTKNHRTTPSTASSSSDRSRKTSASSLSLSPFPSRPDRADTTSPSWKDHTPPVSSPLRERAPSMASISSRARTLSTTSNGSIPSARPSFSSSRSGSSPTPVLSSSPTPMSRGPSPAPSSRTPSPQPPRQPQLPPPQMAPPPTPPQLRSPPRQLRQPSIGAPVSPPTPTGPTIPSINPVIPKLGHQPSPSVVSNADIPDTKIGGEAGFAGVGRRGFAALAYSAVFIAPYSDSSIQSRRENAPVPRHLDINAALMPTTTPPLTPASGYSSTSPGPVSPTHSPLSAHPPSQNAQVADMSVSPVSPGARLPMPFFDKMRNKQPGNTDAPDLGPRSRTSSSSSRQRTRSDASLRDDVPDDPDSGSEYGLAYADSTDDEDDQILPLSSKNSDRLSKSNNKGKERAMSTAPLNVSRQSTSSAGSRYSRTSSVSSGAVLGGLLGSNPVTMSRLDKAMETLLEENASAEAVEKAPARGKYAFLEREASVGTSSGNKPARSNTVGVTYSSPDTKPIKLPARARTERDGHRSTDPHRSSSKRIKACTRCEKRIEDGRWIPVDSGGTLCEQCWKNMYLPKCRRCSLPIEKQAVSSSDGQLKGKYHKDCFNCHICHTPFPDRSFYVFDGKPLCGYHYHEQNRSLCAAPTCGQPIEGPCAVSHTGDRYHPNHLSCEFEGCRKQLDEYWEADGLMLCAVHARWAEDGPGSSFADKATKRVTRFIDLSGLR</sequence>
<evidence type="ECO:0000313" key="7">
    <source>
        <dbReference type="Proteomes" id="UP000054007"/>
    </source>
</evidence>
<reference evidence="6 7" key="1">
    <citation type="journal article" date="2015" name="Fungal Genet. Biol.">
        <title>Evolution of novel wood decay mechanisms in Agaricales revealed by the genome sequences of Fistulina hepatica and Cylindrobasidium torrendii.</title>
        <authorList>
            <person name="Floudas D."/>
            <person name="Held B.W."/>
            <person name="Riley R."/>
            <person name="Nagy L.G."/>
            <person name="Koehler G."/>
            <person name="Ransdell A.S."/>
            <person name="Younus H."/>
            <person name="Chow J."/>
            <person name="Chiniquy J."/>
            <person name="Lipzen A."/>
            <person name="Tritt A."/>
            <person name="Sun H."/>
            <person name="Haridas S."/>
            <person name="LaButti K."/>
            <person name="Ohm R.A."/>
            <person name="Kues U."/>
            <person name="Blanchette R.A."/>
            <person name="Grigoriev I.V."/>
            <person name="Minto R.E."/>
            <person name="Hibbett D.S."/>
        </authorList>
    </citation>
    <scope>NUCLEOTIDE SEQUENCE [LARGE SCALE GENOMIC DNA]</scope>
    <source>
        <strain evidence="6 7">FP15055 ss-10</strain>
    </source>
</reference>
<evidence type="ECO:0000256" key="3">
    <source>
        <dbReference type="PROSITE-ProRule" id="PRU00125"/>
    </source>
</evidence>